<dbReference type="InterPro" id="IPR058792">
    <property type="entry name" value="Beta-barrel_RND_2"/>
</dbReference>
<feature type="transmembrane region" description="Helical" evidence="2">
    <location>
        <begin position="25"/>
        <end position="43"/>
    </location>
</feature>
<dbReference type="GO" id="GO:1990281">
    <property type="term" value="C:efflux pump complex"/>
    <property type="evidence" value="ECO:0007669"/>
    <property type="project" value="TreeGrafter"/>
</dbReference>
<evidence type="ECO:0000256" key="2">
    <source>
        <dbReference type="SAM" id="Phobius"/>
    </source>
</evidence>
<keyword evidence="1" id="KW-0175">Coiled coil</keyword>
<dbReference type="Gene3D" id="2.40.420.20">
    <property type="match status" value="1"/>
</dbReference>
<keyword evidence="2" id="KW-1133">Transmembrane helix</keyword>
<dbReference type="EMBL" id="VSSQ01012403">
    <property type="protein sequence ID" value="MPM49159.1"/>
    <property type="molecule type" value="Genomic_DNA"/>
</dbReference>
<evidence type="ECO:0000256" key="1">
    <source>
        <dbReference type="SAM" id="Coils"/>
    </source>
</evidence>
<dbReference type="AlphaFoldDB" id="A0A645A7J9"/>
<dbReference type="Pfam" id="PF25954">
    <property type="entry name" value="Beta-barrel_RND_2"/>
    <property type="match status" value="1"/>
</dbReference>
<reference evidence="4" key="1">
    <citation type="submission" date="2019-08" db="EMBL/GenBank/DDBJ databases">
        <authorList>
            <person name="Kucharzyk K."/>
            <person name="Murdoch R.W."/>
            <person name="Higgins S."/>
            <person name="Loffler F."/>
        </authorList>
    </citation>
    <scope>NUCLEOTIDE SEQUENCE</scope>
</reference>
<proteinExistence type="predicted"/>
<protein>
    <submittedName>
        <fullName evidence="4">p-hydroxybenzoic acid efflux pump subunit AaeA</fullName>
    </submittedName>
</protein>
<dbReference type="PANTHER" id="PTHR30469:SF15">
    <property type="entry name" value="HLYD FAMILY OF SECRETION PROTEINS"/>
    <property type="match status" value="1"/>
</dbReference>
<keyword evidence="2" id="KW-0472">Membrane</keyword>
<comment type="caution">
    <text evidence="4">The sequence shown here is derived from an EMBL/GenBank/DDBJ whole genome shotgun (WGS) entry which is preliminary data.</text>
</comment>
<dbReference type="SUPFAM" id="SSF111369">
    <property type="entry name" value="HlyD-like secretion proteins"/>
    <property type="match status" value="2"/>
</dbReference>
<dbReference type="PANTHER" id="PTHR30469">
    <property type="entry name" value="MULTIDRUG RESISTANCE PROTEIN MDTA"/>
    <property type="match status" value="1"/>
</dbReference>
<accession>A0A645A7J9</accession>
<dbReference type="InterPro" id="IPR006143">
    <property type="entry name" value="RND_pump_MFP"/>
</dbReference>
<feature type="coiled-coil region" evidence="1">
    <location>
        <begin position="108"/>
        <end position="135"/>
    </location>
</feature>
<evidence type="ECO:0000259" key="3">
    <source>
        <dbReference type="Pfam" id="PF25954"/>
    </source>
</evidence>
<dbReference type="GO" id="GO:0015562">
    <property type="term" value="F:efflux transmembrane transporter activity"/>
    <property type="evidence" value="ECO:0007669"/>
    <property type="project" value="TreeGrafter"/>
</dbReference>
<dbReference type="Gene3D" id="2.40.50.100">
    <property type="match status" value="1"/>
</dbReference>
<sequence>MRNQDNNDKVEKMMKSFVTPRRVKTAIKVFLVLGVIAFAVYFMRFSPVEVNLYPVTRGIVVNEVMGTGTLEARVRAAVSPKISGLLTEVKADQNDRVVKGQLLARLDDSNLRRQVELAEAELAAARAALPRLDAEIVAATASVVKARENFERVVTLRKGNVIAQNELEQATESHDVAKATLSRIQAARLEAERNIDRAAAALRYAQAQWSDAELRAPFDALVVRRNRNPGDVVVPGGSILDVISLDQLWVSAWVDETAMARLAVGQPAEIVFRSQPEISLPGRVARLGAETDRETREFLVDIDLLQLPANWAVGQRAEVYIRTGRRENVPTIPSRLVLWRNGQSGVLVVRDGQTRWRPVKLGLTGRTHVEVTEDLKEGESVIGALPGRELPRDGRRVEAVKP</sequence>
<evidence type="ECO:0000313" key="4">
    <source>
        <dbReference type="EMBL" id="MPM49159.1"/>
    </source>
</evidence>
<keyword evidence="2" id="KW-0812">Transmembrane</keyword>
<dbReference type="Gene3D" id="2.40.30.170">
    <property type="match status" value="1"/>
</dbReference>
<name>A0A645A7J9_9ZZZZ</name>
<dbReference type="NCBIfam" id="TIGR01730">
    <property type="entry name" value="RND_mfp"/>
    <property type="match status" value="1"/>
</dbReference>
<feature type="domain" description="CusB-like beta-barrel" evidence="3">
    <location>
        <begin position="247"/>
        <end position="302"/>
    </location>
</feature>
<gene>
    <name evidence="4" type="primary">aaeA_7</name>
    <name evidence="4" type="ORF">SDC9_95887</name>
</gene>
<dbReference type="Gene3D" id="1.10.287.470">
    <property type="entry name" value="Helix hairpin bin"/>
    <property type="match status" value="1"/>
</dbReference>
<organism evidence="4">
    <name type="scientific">bioreactor metagenome</name>
    <dbReference type="NCBI Taxonomy" id="1076179"/>
    <lineage>
        <taxon>unclassified sequences</taxon>
        <taxon>metagenomes</taxon>
        <taxon>ecological metagenomes</taxon>
    </lineage>
</organism>